<dbReference type="SMART" id="SM00240">
    <property type="entry name" value="FHA"/>
    <property type="match status" value="1"/>
</dbReference>
<dbReference type="Gene3D" id="2.60.200.20">
    <property type="match status" value="1"/>
</dbReference>
<reference evidence="4" key="1">
    <citation type="submission" date="2020-10" db="EMBL/GenBank/DDBJ databases">
        <title>ChiBAC.</title>
        <authorList>
            <person name="Zenner C."/>
            <person name="Hitch T.C.A."/>
            <person name="Clavel T."/>
        </authorList>
    </citation>
    <scope>NUCLEOTIDE SEQUENCE</scope>
    <source>
        <strain evidence="4">DSM 107454</strain>
    </source>
</reference>
<keyword evidence="2" id="KW-1133">Transmembrane helix</keyword>
<evidence type="ECO:0000259" key="3">
    <source>
        <dbReference type="PROSITE" id="PS50006"/>
    </source>
</evidence>
<proteinExistence type="predicted"/>
<feature type="domain" description="FHA" evidence="3">
    <location>
        <begin position="217"/>
        <end position="266"/>
    </location>
</feature>
<dbReference type="SUPFAM" id="SSF49879">
    <property type="entry name" value="SMAD/FHA domain"/>
    <property type="match status" value="1"/>
</dbReference>
<evidence type="ECO:0000256" key="2">
    <source>
        <dbReference type="SAM" id="Phobius"/>
    </source>
</evidence>
<feature type="compositionally biased region" description="Acidic residues" evidence="1">
    <location>
        <begin position="135"/>
        <end position="177"/>
    </location>
</feature>
<sequence length="289" mass="32022">MKKYSLPLILIGCLLLFPASGFAMPVSLNLLGGGLSILDSLFLIAVGLILIGILFLCIAFLKPEKEKPQEEEVFFDRDASEPPDEEMKQETEEVGEASEEYDAINTPESGEEEADEMKDSANLDAEETSEHAEESLEDSAESEKEDEVPTDEMQTEQEEIATEPDEAELESIEENSGSDEKEEKEPEIQEEETVYPKLTLIGIRDNELKVLPLKQSVTIGRRRSCDLVLGDSTVSGMHCTILSEDGKVFVHDEGSTNGTFVNAKKITEKTELHKGDVLSLGRQEFRVGF</sequence>
<comment type="caution">
    <text evidence="4">The sequence shown here is derived from an EMBL/GenBank/DDBJ whole genome shotgun (WGS) entry which is preliminary data.</text>
</comment>
<accession>A0A9D5R792</accession>
<evidence type="ECO:0000313" key="4">
    <source>
        <dbReference type="EMBL" id="MBE5038906.1"/>
    </source>
</evidence>
<evidence type="ECO:0000256" key="1">
    <source>
        <dbReference type="SAM" id="MobiDB-lite"/>
    </source>
</evidence>
<gene>
    <name evidence="4" type="ORF">INF28_00295</name>
</gene>
<dbReference type="PANTHER" id="PTHR23308">
    <property type="entry name" value="NUCLEAR INHIBITOR OF PROTEIN PHOSPHATASE-1"/>
    <property type="match status" value="1"/>
</dbReference>
<evidence type="ECO:0000313" key="5">
    <source>
        <dbReference type="Proteomes" id="UP000806542"/>
    </source>
</evidence>
<name>A0A9D5R792_9FIRM</name>
<dbReference type="InterPro" id="IPR000253">
    <property type="entry name" value="FHA_dom"/>
</dbReference>
<dbReference type="CDD" id="cd00060">
    <property type="entry name" value="FHA"/>
    <property type="match status" value="1"/>
</dbReference>
<dbReference type="AlphaFoldDB" id="A0A9D5R792"/>
<dbReference type="EMBL" id="JADCKB010000001">
    <property type="protein sequence ID" value="MBE5038906.1"/>
    <property type="molecule type" value="Genomic_DNA"/>
</dbReference>
<keyword evidence="5" id="KW-1185">Reference proteome</keyword>
<feature type="compositionally biased region" description="Acidic residues" evidence="1">
    <location>
        <begin position="92"/>
        <end position="102"/>
    </location>
</feature>
<organism evidence="4 5">
    <name type="scientific">Ructibacterium gallinarum</name>
    <dbReference type="NCBI Taxonomy" id="2779355"/>
    <lineage>
        <taxon>Bacteria</taxon>
        <taxon>Bacillati</taxon>
        <taxon>Bacillota</taxon>
        <taxon>Clostridia</taxon>
        <taxon>Eubacteriales</taxon>
        <taxon>Oscillospiraceae</taxon>
        <taxon>Ructibacterium</taxon>
    </lineage>
</organism>
<feature type="compositionally biased region" description="Basic and acidic residues" evidence="1">
    <location>
        <begin position="69"/>
        <end position="91"/>
    </location>
</feature>
<keyword evidence="2" id="KW-0472">Membrane</keyword>
<keyword evidence="2" id="KW-0812">Transmembrane</keyword>
<dbReference type="Proteomes" id="UP000806542">
    <property type="component" value="Unassembled WGS sequence"/>
</dbReference>
<dbReference type="RefSeq" id="WP_226391469.1">
    <property type="nucleotide sequence ID" value="NZ_JADCKB010000001.1"/>
</dbReference>
<protein>
    <submittedName>
        <fullName evidence="4">FHA domain-containing protein</fullName>
    </submittedName>
</protein>
<dbReference type="PROSITE" id="PS50006">
    <property type="entry name" value="FHA_DOMAIN"/>
    <property type="match status" value="1"/>
</dbReference>
<dbReference type="InterPro" id="IPR008984">
    <property type="entry name" value="SMAD_FHA_dom_sf"/>
</dbReference>
<dbReference type="Pfam" id="PF00498">
    <property type="entry name" value="FHA"/>
    <property type="match status" value="1"/>
</dbReference>
<dbReference type="InterPro" id="IPR050923">
    <property type="entry name" value="Cell_Proc_Reg/RNA_Proc"/>
</dbReference>
<feature type="transmembrane region" description="Helical" evidence="2">
    <location>
        <begin position="41"/>
        <end position="61"/>
    </location>
</feature>
<feature type="compositionally biased region" description="Basic and acidic residues" evidence="1">
    <location>
        <begin position="178"/>
        <end position="187"/>
    </location>
</feature>
<feature type="region of interest" description="Disordered" evidence="1">
    <location>
        <begin position="69"/>
        <end position="192"/>
    </location>
</feature>